<feature type="domain" description="Carbohydrate kinase FGGY C-terminal" evidence="6">
    <location>
        <begin position="334"/>
        <end position="529"/>
    </location>
</feature>
<evidence type="ECO:0000256" key="2">
    <source>
        <dbReference type="ARBA" id="ARBA00022679"/>
    </source>
</evidence>
<reference evidence="8" key="1">
    <citation type="submission" date="2016-10" db="EMBL/GenBank/DDBJ databases">
        <authorList>
            <person name="Varghese N."/>
            <person name="Submissions S."/>
        </authorList>
    </citation>
    <scope>NUCLEOTIDE SEQUENCE [LARGE SCALE GENOMIC DNA]</scope>
    <source>
        <strain evidence="8">CGMCC 1.6763</strain>
    </source>
</reference>
<evidence type="ECO:0000313" key="8">
    <source>
        <dbReference type="Proteomes" id="UP000199200"/>
    </source>
</evidence>
<feature type="domain" description="Carbohydrate kinase FGGY N-terminal" evidence="5">
    <location>
        <begin position="76"/>
        <end position="323"/>
    </location>
</feature>
<evidence type="ECO:0000259" key="6">
    <source>
        <dbReference type="Pfam" id="PF02782"/>
    </source>
</evidence>
<dbReference type="PROSITE" id="PS00445">
    <property type="entry name" value="FGGY_KINASES_2"/>
    <property type="match status" value="1"/>
</dbReference>
<gene>
    <name evidence="7" type="ORF">SAMN04488127_0711</name>
</gene>
<dbReference type="InterPro" id="IPR050406">
    <property type="entry name" value="FGGY_Carb_Kinase"/>
</dbReference>
<dbReference type="Pfam" id="PF02782">
    <property type="entry name" value="FGGY_C"/>
    <property type="match status" value="1"/>
</dbReference>
<organism evidence="7 8">
    <name type="scientific">Bhargavaea ginsengi</name>
    <dbReference type="NCBI Taxonomy" id="426757"/>
    <lineage>
        <taxon>Bacteria</taxon>
        <taxon>Bacillati</taxon>
        <taxon>Bacillota</taxon>
        <taxon>Bacilli</taxon>
        <taxon>Bacillales</taxon>
        <taxon>Caryophanaceae</taxon>
        <taxon>Bhargavaea</taxon>
    </lineage>
</organism>
<dbReference type="STRING" id="426757.SAMN04488127_0711"/>
<evidence type="ECO:0000259" key="5">
    <source>
        <dbReference type="Pfam" id="PF00370"/>
    </source>
</evidence>
<dbReference type="InterPro" id="IPR018484">
    <property type="entry name" value="FGGY_N"/>
</dbReference>
<comment type="similarity">
    <text evidence="1 4">Belongs to the FGGY kinase family.</text>
</comment>
<dbReference type="GO" id="GO:0016301">
    <property type="term" value="F:kinase activity"/>
    <property type="evidence" value="ECO:0007669"/>
    <property type="project" value="UniProtKB-KW"/>
</dbReference>
<dbReference type="Pfam" id="PF00370">
    <property type="entry name" value="FGGY_N"/>
    <property type="match status" value="1"/>
</dbReference>
<name>A0A1H6UKQ6_9BACL</name>
<dbReference type="AlphaFoldDB" id="A0A1H6UKQ6"/>
<proteinExistence type="inferred from homology"/>
<evidence type="ECO:0000256" key="4">
    <source>
        <dbReference type="RuleBase" id="RU003733"/>
    </source>
</evidence>
<dbReference type="CDD" id="cd07804">
    <property type="entry name" value="ASKHA_NBD_FGGY_RrXK-like"/>
    <property type="match status" value="1"/>
</dbReference>
<dbReference type="GO" id="GO:0005975">
    <property type="term" value="P:carbohydrate metabolic process"/>
    <property type="evidence" value="ECO:0007669"/>
    <property type="project" value="InterPro"/>
</dbReference>
<dbReference type="EMBL" id="FNZF01000001">
    <property type="protein sequence ID" value="SEI88820.1"/>
    <property type="molecule type" value="Genomic_DNA"/>
</dbReference>
<evidence type="ECO:0000256" key="3">
    <source>
        <dbReference type="ARBA" id="ARBA00022777"/>
    </source>
</evidence>
<evidence type="ECO:0000256" key="1">
    <source>
        <dbReference type="ARBA" id="ARBA00009156"/>
    </source>
</evidence>
<dbReference type="GO" id="GO:0016773">
    <property type="term" value="F:phosphotransferase activity, alcohol group as acceptor"/>
    <property type="evidence" value="ECO:0007669"/>
    <property type="project" value="InterPro"/>
</dbReference>
<dbReference type="Gene3D" id="3.30.420.40">
    <property type="match status" value="2"/>
</dbReference>
<dbReference type="PANTHER" id="PTHR43095:SF5">
    <property type="entry name" value="XYLULOSE KINASE"/>
    <property type="match status" value="1"/>
</dbReference>
<dbReference type="InterPro" id="IPR018485">
    <property type="entry name" value="FGGY_C"/>
</dbReference>
<keyword evidence="8" id="KW-1185">Reference proteome</keyword>
<accession>A0A1H6UKQ6</accession>
<keyword evidence="2 4" id="KW-0808">Transferase</keyword>
<dbReference type="Proteomes" id="UP000199200">
    <property type="component" value="Unassembled WGS sequence"/>
</dbReference>
<dbReference type="InterPro" id="IPR018483">
    <property type="entry name" value="Carb_kinase_FGGY_CS"/>
</dbReference>
<evidence type="ECO:0000313" key="7">
    <source>
        <dbReference type="EMBL" id="SEI88820.1"/>
    </source>
</evidence>
<dbReference type="PANTHER" id="PTHR43095">
    <property type="entry name" value="SUGAR KINASE"/>
    <property type="match status" value="1"/>
</dbReference>
<protein>
    <submittedName>
        <fullName evidence="7">Xylulokinase</fullName>
    </submittedName>
</protein>
<dbReference type="InterPro" id="IPR043129">
    <property type="entry name" value="ATPase_NBD"/>
</dbReference>
<sequence length="594" mass="64986">MGLSEKYISNIIKQQWLWSLSAGVALASSDSVLRGLRLTLFPQESPDATAVCHRYKNLITYWTAPSLIREGKRMNYLIGVDIGTQGTKAVLIDEKGTVLAHSYKGYEVETPRHSWAEQWPDVWEEATWQTISQVIAKAGVAPENIKAVGVSSLYGGSGIPVDKKMESVGPCIIWMDRRAEPETEWVRENIDSDELFAVTGNSVNSYFGFTKILWYKNNRPDIWDRIHHFVPPCSYIVHKLTDTVAVDYSSAGNIGGVFDIRRKEWSAEMMEQLGIPASFMPERLVASTEVAGHVTDEAAKRTGLAAGIPVVIGGVDAPVATLGAGALEEGNHVAMLGTSMCWGFVTDRANLSPGLVSMPHVLNPEEKIYTFGGASTAGAIASWFKDTLGQSETLAAELTGINPYTLLDTEAMNVPAGSNGLLVLPYFMGERSPIWDSHARGAIIGLTLLHKKADIYKALMESVAYALRHNMEEVHGAEIRLDKELTIVGGVSKSLVWPQIIADVTGRPVKVVKDDVEAPLADALLAGIATKTISGPEVVKEWLEYGPLIEPDAANHAVYTEYYRQYLNLYQNIKGSLHEIAELQKMEAGGEVSR</sequence>
<dbReference type="SUPFAM" id="SSF53067">
    <property type="entry name" value="Actin-like ATPase domain"/>
    <property type="match status" value="2"/>
</dbReference>
<keyword evidence="3 4" id="KW-0418">Kinase</keyword>